<keyword evidence="1" id="KW-1133">Transmembrane helix</keyword>
<keyword evidence="3" id="KW-1185">Reference proteome</keyword>
<evidence type="ECO:0000256" key="1">
    <source>
        <dbReference type="SAM" id="Phobius"/>
    </source>
</evidence>
<sequence length="74" mass="8463">MFVCRVGNVLQQLVPDIIIITEYADISDRFILSFNRYKIHIVIKLVFLVLLYISGIIWCLPGIRLPPTLVGYGV</sequence>
<keyword evidence="1" id="KW-0812">Transmembrane</keyword>
<organism evidence="2 3">
    <name type="scientific">Vespula maculifrons</name>
    <name type="common">Eastern yellow jacket</name>
    <name type="synonym">Wasp</name>
    <dbReference type="NCBI Taxonomy" id="7453"/>
    <lineage>
        <taxon>Eukaryota</taxon>
        <taxon>Metazoa</taxon>
        <taxon>Ecdysozoa</taxon>
        <taxon>Arthropoda</taxon>
        <taxon>Hexapoda</taxon>
        <taxon>Insecta</taxon>
        <taxon>Pterygota</taxon>
        <taxon>Neoptera</taxon>
        <taxon>Endopterygota</taxon>
        <taxon>Hymenoptera</taxon>
        <taxon>Apocrita</taxon>
        <taxon>Aculeata</taxon>
        <taxon>Vespoidea</taxon>
        <taxon>Vespidae</taxon>
        <taxon>Vespinae</taxon>
        <taxon>Vespula</taxon>
    </lineage>
</organism>
<dbReference type="AlphaFoldDB" id="A0ABD2CWL8"/>
<gene>
    <name evidence="2" type="ORF">V1477_002484</name>
</gene>
<evidence type="ECO:0000313" key="2">
    <source>
        <dbReference type="EMBL" id="KAL2749544.1"/>
    </source>
</evidence>
<protein>
    <submittedName>
        <fullName evidence="2">Uncharacterized protein</fullName>
    </submittedName>
</protein>
<comment type="caution">
    <text evidence="2">The sequence shown here is derived from an EMBL/GenBank/DDBJ whole genome shotgun (WGS) entry which is preliminary data.</text>
</comment>
<evidence type="ECO:0000313" key="3">
    <source>
        <dbReference type="Proteomes" id="UP001607303"/>
    </source>
</evidence>
<feature type="transmembrane region" description="Helical" evidence="1">
    <location>
        <begin position="41"/>
        <end position="63"/>
    </location>
</feature>
<dbReference type="EMBL" id="JAYRBN010000027">
    <property type="protein sequence ID" value="KAL2749544.1"/>
    <property type="molecule type" value="Genomic_DNA"/>
</dbReference>
<dbReference type="Proteomes" id="UP001607303">
    <property type="component" value="Unassembled WGS sequence"/>
</dbReference>
<proteinExistence type="predicted"/>
<name>A0ABD2CWL8_VESMC</name>
<reference evidence="2 3" key="1">
    <citation type="journal article" date="2024" name="Ann. Entomol. Soc. Am.">
        <title>Genomic analyses of the southern and eastern yellowjacket wasps (Hymenoptera: Vespidae) reveal evolutionary signatures of social life.</title>
        <authorList>
            <person name="Catto M.A."/>
            <person name="Caine P.B."/>
            <person name="Orr S.E."/>
            <person name="Hunt B.G."/>
            <person name="Goodisman M.A.D."/>
        </authorList>
    </citation>
    <scope>NUCLEOTIDE SEQUENCE [LARGE SCALE GENOMIC DNA]</scope>
    <source>
        <strain evidence="2">232</strain>
        <tissue evidence="2">Head and thorax</tissue>
    </source>
</reference>
<keyword evidence="1" id="KW-0472">Membrane</keyword>
<accession>A0ABD2CWL8</accession>